<dbReference type="InterPro" id="IPR029056">
    <property type="entry name" value="Ribokinase-like"/>
</dbReference>
<evidence type="ECO:0000256" key="6">
    <source>
        <dbReference type="ARBA" id="ARBA00022741"/>
    </source>
</evidence>
<keyword evidence="4" id="KW-0808">Transferase</keyword>
<feature type="domain" description="Carbohydrate kinase PfkB" evidence="13">
    <location>
        <begin position="22"/>
        <end position="313"/>
    </location>
</feature>
<evidence type="ECO:0000256" key="4">
    <source>
        <dbReference type="ARBA" id="ARBA00022679"/>
    </source>
</evidence>
<sequence>MSNASSPMSSPSSSTPLSTPGRVVVVGSLNLDLVVGLERMPAPGETVMGETLERHAGGKGLNQAVAAARLGARVSMIGAVGSDDAGAWLRGIVEGEGIEAAAVVTTEGSSGTALIEVDASGMNRIVVIPGANATLTAEHVVETIQSMDDVAIVLAQGEVPLDAITAAMTAGRACGARTILNPAPVRDYPESLLGLVDFLVPNEHEAAHLSGLPTASLVDANEAAQYFTGKGVPHAIITRGSRGAVWMSPSGSGSVAAYRVAPVDTVAAGDAFCGGLAAALAAGEPLAEALRWASAAGALATTIAGAVPSLPTRADVERLLTDE</sequence>
<comment type="similarity">
    <text evidence="1">Belongs to the carbohydrate kinase PfkB family.</text>
</comment>
<dbReference type="PANTHER" id="PTHR10584">
    <property type="entry name" value="SUGAR KINASE"/>
    <property type="match status" value="1"/>
</dbReference>
<dbReference type="PROSITE" id="PS00584">
    <property type="entry name" value="PFKB_KINASES_2"/>
    <property type="match status" value="1"/>
</dbReference>
<keyword evidence="7" id="KW-0418">Kinase</keyword>
<dbReference type="NCBIfam" id="TIGR02152">
    <property type="entry name" value="D_ribokin_bact"/>
    <property type="match status" value="1"/>
</dbReference>
<protein>
    <recommendedName>
        <fullName evidence="3">Ribokinase</fullName>
        <ecNumber evidence="2">2.7.1.15</ecNumber>
    </recommendedName>
</protein>
<dbReference type="PANTHER" id="PTHR10584:SF166">
    <property type="entry name" value="RIBOKINASE"/>
    <property type="match status" value="1"/>
</dbReference>
<evidence type="ECO:0000256" key="2">
    <source>
        <dbReference type="ARBA" id="ARBA00012035"/>
    </source>
</evidence>
<keyword evidence="8" id="KW-0067">ATP-binding</keyword>
<dbReference type="InterPro" id="IPR002139">
    <property type="entry name" value="Ribo/fructo_kinase"/>
</dbReference>
<evidence type="ECO:0000259" key="13">
    <source>
        <dbReference type="Pfam" id="PF00294"/>
    </source>
</evidence>
<feature type="region of interest" description="Disordered" evidence="12">
    <location>
        <begin position="1"/>
        <end position="21"/>
    </location>
</feature>
<proteinExistence type="inferred from homology"/>
<dbReference type="GO" id="GO:0046872">
    <property type="term" value="F:metal ion binding"/>
    <property type="evidence" value="ECO:0007669"/>
    <property type="project" value="UniProtKB-KW"/>
</dbReference>
<dbReference type="PRINTS" id="PR00990">
    <property type="entry name" value="RIBOKINASE"/>
</dbReference>
<dbReference type="CDD" id="cd01174">
    <property type="entry name" value="ribokinase"/>
    <property type="match status" value="1"/>
</dbReference>
<evidence type="ECO:0000256" key="7">
    <source>
        <dbReference type="ARBA" id="ARBA00022777"/>
    </source>
</evidence>
<evidence type="ECO:0000256" key="10">
    <source>
        <dbReference type="ARBA" id="ARBA00022958"/>
    </source>
</evidence>
<dbReference type="AlphaFoldDB" id="A0A6J7MVN5"/>
<dbReference type="InterPro" id="IPR011877">
    <property type="entry name" value="Ribokinase"/>
</dbReference>
<evidence type="ECO:0000256" key="11">
    <source>
        <dbReference type="ARBA" id="ARBA00023277"/>
    </source>
</evidence>
<keyword evidence="10" id="KW-0630">Potassium</keyword>
<keyword evidence="9" id="KW-0460">Magnesium</keyword>
<keyword evidence="6" id="KW-0547">Nucleotide-binding</keyword>
<keyword evidence="11" id="KW-0119">Carbohydrate metabolism</keyword>
<dbReference type="GO" id="GO:0004747">
    <property type="term" value="F:ribokinase activity"/>
    <property type="evidence" value="ECO:0007669"/>
    <property type="project" value="UniProtKB-EC"/>
</dbReference>
<reference evidence="14" key="1">
    <citation type="submission" date="2020-05" db="EMBL/GenBank/DDBJ databases">
        <authorList>
            <person name="Chiriac C."/>
            <person name="Salcher M."/>
            <person name="Ghai R."/>
            <person name="Kavagutti S V."/>
        </authorList>
    </citation>
    <scope>NUCLEOTIDE SEQUENCE</scope>
</reference>
<dbReference type="GO" id="GO:0005524">
    <property type="term" value="F:ATP binding"/>
    <property type="evidence" value="ECO:0007669"/>
    <property type="project" value="UniProtKB-KW"/>
</dbReference>
<dbReference type="InterPro" id="IPR002173">
    <property type="entry name" value="Carboh/pur_kinase_PfkB_CS"/>
</dbReference>
<dbReference type="EC" id="2.7.1.15" evidence="2"/>
<evidence type="ECO:0000256" key="3">
    <source>
        <dbReference type="ARBA" id="ARBA00016943"/>
    </source>
</evidence>
<keyword evidence="5" id="KW-0479">Metal-binding</keyword>
<dbReference type="Pfam" id="PF00294">
    <property type="entry name" value="PfkB"/>
    <property type="match status" value="1"/>
</dbReference>
<dbReference type="InterPro" id="IPR011611">
    <property type="entry name" value="PfkB_dom"/>
</dbReference>
<gene>
    <name evidence="14" type="ORF">UFOPK3957_00671</name>
</gene>
<evidence type="ECO:0000256" key="1">
    <source>
        <dbReference type="ARBA" id="ARBA00010688"/>
    </source>
</evidence>
<dbReference type="HAMAP" id="MF_01987">
    <property type="entry name" value="Ribokinase"/>
    <property type="match status" value="1"/>
</dbReference>
<evidence type="ECO:0000313" key="14">
    <source>
        <dbReference type="EMBL" id="CAB4984996.1"/>
    </source>
</evidence>
<dbReference type="GO" id="GO:0006014">
    <property type="term" value="P:D-ribose metabolic process"/>
    <property type="evidence" value="ECO:0007669"/>
    <property type="project" value="InterPro"/>
</dbReference>
<accession>A0A6J7MVN5</accession>
<evidence type="ECO:0000256" key="9">
    <source>
        <dbReference type="ARBA" id="ARBA00022842"/>
    </source>
</evidence>
<dbReference type="Gene3D" id="3.40.1190.20">
    <property type="match status" value="1"/>
</dbReference>
<organism evidence="14">
    <name type="scientific">freshwater metagenome</name>
    <dbReference type="NCBI Taxonomy" id="449393"/>
    <lineage>
        <taxon>unclassified sequences</taxon>
        <taxon>metagenomes</taxon>
        <taxon>ecological metagenomes</taxon>
    </lineage>
</organism>
<evidence type="ECO:0000256" key="12">
    <source>
        <dbReference type="SAM" id="MobiDB-lite"/>
    </source>
</evidence>
<dbReference type="GO" id="GO:0005829">
    <property type="term" value="C:cytosol"/>
    <property type="evidence" value="ECO:0007669"/>
    <property type="project" value="TreeGrafter"/>
</dbReference>
<feature type="compositionally biased region" description="Low complexity" evidence="12">
    <location>
        <begin position="1"/>
        <end position="20"/>
    </location>
</feature>
<evidence type="ECO:0000256" key="5">
    <source>
        <dbReference type="ARBA" id="ARBA00022723"/>
    </source>
</evidence>
<dbReference type="SUPFAM" id="SSF53613">
    <property type="entry name" value="Ribokinase-like"/>
    <property type="match status" value="1"/>
</dbReference>
<dbReference type="EMBL" id="CAFBOM010000092">
    <property type="protein sequence ID" value="CAB4984996.1"/>
    <property type="molecule type" value="Genomic_DNA"/>
</dbReference>
<name>A0A6J7MVN5_9ZZZZ</name>
<evidence type="ECO:0000256" key="8">
    <source>
        <dbReference type="ARBA" id="ARBA00022840"/>
    </source>
</evidence>